<dbReference type="EMBL" id="LR797388">
    <property type="protein sequence ID" value="CAB4212542.1"/>
    <property type="molecule type" value="Genomic_DNA"/>
</dbReference>
<name>A0A6J5SEA3_9CAUD</name>
<gene>
    <name evidence="2" type="ORF">UFOVP1326_21</name>
    <name evidence="3" type="ORF">UFOVP1436_18</name>
</gene>
<evidence type="ECO:0000313" key="2">
    <source>
        <dbReference type="EMBL" id="CAB4199124.1"/>
    </source>
</evidence>
<evidence type="ECO:0000313" key="3">
    <source>
        <dbReference type="EMBL" id="CAB4212542.1"/>
    </source>
</evidence>
<accession>A0A6J5SEA3</accession>
<evidence type="ECO:0000256" key="1">
    <source>
        <dbReference type="SAM" id="MobiDB-lite"/>
    </source>
</evidence>
<organism evidence="3">
    <name type="scientific">uncultured Caudovirales phage</name>
    <dbReference type="NCBI Taxonomy" id="2100421"/>
    <lineage>
        <taxon>Viruses</taxon>
        <taxon>Duplodnaviria</taxon>
        <taxon>Heunggongvirae</taxon>
        <taxon>Uroviricota</taxon>
        <taxon>Caudoviricetes</taxon>
        <taxon>Peduoviridae</taxon>
        <taxon>Maltschvirus</taxon>
        <taxon>Maltschvirus maltsch</taxon>
    </lineage>
</organism>
<protein>
    <submittedName>
        <fullName evidence="3">Uncharacterized protein</fullName>
    </submittedName>
</protein>
<proteinExistence type="predicted"/>
<feature type="region of interest" description="Disordered" evidence="1">
    <location>
        <begin position="1"/>
        <end position="20"/>
    </location>
</feature>
<dbReference type="EMBL" id="LR797276">
    <property type="protein sequence ID" value="CAB4199124.1"/>
    <property type="molecule type" value="Genomic_DNA"/>
</dbReference>
<sequence>MFNSAMGAMPGPPSDKAARHASNYDQGVDLFIRRAVGPEDPGMYGVQTWSAGPIYPAIIKVVETYAEFPDDGEEYETQRRAVFYAQPLAARLISRKYVLTIPGCEPFEFDSRGAAETYALRMQGGAPYADLGLVV</sequence>
<reference evidence="3" key="1">
    <citation type="submission" date="2020-05" db="EMBL/GenBank/DDBJ databases">
        <authorList>
            <person name="Chiriac C."/>
            <person name="Salcher M."/>
            <person name="Ghai R."/>
            <person name="Kavagutti S V."/>
        </authorList>
    </citation>
    <scope>NUCLEOTIDE SEQUENCE</scope>
</reference>